<dbReference type="PANTHER" id="PTHR43734:SF4">
    <property type="entry name" value="AMINE OXIDASE DOMAIN-CONTAINING PROTEIN"/>
    <property type="match status" value="1"/>
</dbReference>
<evidence type="ECO:0000313" key="3">
    <source>
        <dbReference type="EMBL" id="RDK38491.1"/>
    </source>
</evidence>
<protein>
    <submittedName>
        <fullName evidence="3">FAD/NAD(P)-binding domain-containing protein</fullName>
    </submittedName>
</protein>
<evidence type="ECO:0000259" key="2">
    <source>
        <dbReference type="Pfam" id="PF01593"/>
    </source>
</evidence>
<keyword evidence="4" id="KW-1185">Reference proteome</keyword>
<dbReference type="GO" id="GO:0016491">
    <property type="term" value="F:oxidoreductase activity"/>
    <property type="evidence" value="ECO:0007669"/>
    <property type="project" value="InterPro"/>
</dbReference>
<evidence type="ECO:0000256" key="1">
    <source>
        <dbReference type="SAM" id="MobiDB-lite"/>
    </source>
</evidence>
<dbReference type="AlphaFoldDB" id="A0A370P8L1"/>
<dbReference type="PANTHER" id="PTHR43734">
    <property type="entry name" value="PHYTOENE DESATURASE"/>
    <property type="match status" value="1"/>
</dbReference>
<dbReference type="FunFam" id="3.50.50.60:FF:000220">
    <property type="entry name" value="UDP-galactopyranose mutase"/>
    <property type="match status" value="1"/>
</dbReference>
<accession>A0A370P8L1</accession>
<dbReference type="Gene3D" id="3.50.50.60">
    <property type="entry name" value="FAD/NAD(P)-binding domain"/>
    <property type="match status" value="1"/>
</dbReference>
<feature type="compositionally biased region" description="Polar residues" evidence="1">
    <location>
        <begin position="350"/>
        <end position="366"/>
    </location>
</feature>
<gene>
    <name evidence="3" type="ORF">M752DRAFT_297442</name>
</gene>
<dbReference type="SUPFAM" id="SSF51971">
    <property type="entry name" value="Nucleotide-binding domain"/>
    <property type="match status" value="1"/>
</dbReference>
<feature type="region of interest" description="Disordered" evidence="1">
    <location>
        <begin position="337"/>
        <end position="366"/>
    </location>
</feature>
<dbReference type="EMBL" id="KZ851865">
    <property type="protein sequence ID" value="RDK38491.1"/>
    <property type="molecule type" value="Genomic_DNA"/>
</dbReference>
<name>A0A370P8L1_ASPPH</name>
<evidence type="ECO:0000313" key="4">
    <source>
        <dbReference type="Proteomes" id="UP000254937"/>
    </source>
</evidence>
<sequence>MAAKQINVDVLVIGADPTGLGAAKRLHAKWMIIDANEIPGGLASTDITPEGSLYDVGGHVIFSHYKYFDDCLHEALPKTEDWYEHQRVSYVRYQGRWVPCPFQNNISVLTKEEQVQCIESLIDAALEARTRPASDKPQNFDIWNTRNVGQRLNEIFMRPYNFKVWAMPPSKMIATWVGERLAAPNLKLLTSNVILNKVAGNWGPNATFKFPAKGGTGGIWIAVANTIAREKTRFGEHGAVVKVDADAKKVYLKDGQYHCYYGSFISTMAVDYLAEAMADTALLQLCKSLFYSSTNVIGVGIRGTRPERIEDKCWLYFPEDNCLFYRATIFSNYSPNNQPQQKVKLPTKELANSQNPASSDAQEVSESQYKPVNHDTLLDDCIQGLINTTLLQPEDEIVSTYVRRFDHGYPTPSLERNGALNEILPYLQQKDILSRGRFGSWKYEVGNQDHSFMLGVEAVDHIVSGAVELTLAYPDFVNGRANTERRLSSMKTVTQ</sequence>
<dbReference type="Pfam" id="PF01593">
    <property type="entry name" value="Amino_oxidase"/>
    <property type="match status" value="1"/>
</dbReference>
<feature type="domain" description="Amine oxidase" evidence="2">
    <location>
        <begin position="18"/>
        <end position="297"/>
    </location>
</feature>
<organism evidence="3 4">
    <name type="scientific">Aspergillus phoenicis ATCC 13157</name>
    <dbReference type="NCBI Taxonomy" id="1353007"/>
    <lineage>
        <taxon>Eukaryota</taxon>
        <taxon>Fungi</taxon>
        <taxon>Dikarya</taxon>
        <taxon>Ascomycota</taxon>
        <taxon>Pezizomycotina</taxon>
        <taxon>Eurotiomycetes</taxon>
        <taxon>Eurotiomycetidae</taxon>
        <taxon>Eurotiales</taxon>
        <taxon>Aspergillaceae</taxon>
        <taxon>Aspergillus</taxon>
    </lineage>
</organism>
<reference evidence="3 4" key="1">
    <citation type="submission" date="2018-07" db="EMBL/GenBank/DDBJ databases">
        <title>Section-level genome sequencing of Aspergillus section Nigri to investigate inter- and intra-species variation.</title>
        <authorList>
            <consortium name="DOE Joint Genome Institute"/>
            <person name="Vesth T.C."/>
            <person name="Nybo J.L."/>
            <person name="Theobald S."/>
            <person name="Frisvad J.C."/>
            <person name="Larsen T.O."/>
            <person name="Nielsen K.F."/>
            <person name="Hoof J.B."/>
            <person name="Brandl J."/>
            <person name="Salamov A."/>
            <person name="Riley R."/>
            <person name="Gladden J.M."/>
            <person name="Phatale P."/>
            <person name="Nielsen M.T."/>
            <person name="Lyhne E.K."/>
            <person name="Kogle M.E."/>
            <person name="Strasser K."/>
            <person name="McDonnell E."/>
            <person name="Barry K."/>
            <person name="Clum A."/>
            <person name="Chen C."/>
            <person name="Nolan M."/>
            <person name="Sandor L."/>
            <person name="Kuo A."/>
            <person name="Lipzen A."/>
            <person name="Hainaut M."/>
            <person name="Drula E."/>
            <person name="Tsang A."/>
            <person name="Magnuson J.K."/>
            <person name="Henrissat B."/>
            <person name="Wiebenga A."/>
            <person name="Simmons B.A."/>
            <person name="Makela M.R."/>
            <person name="De vries R.P."/>
            <person name="Grigoriev I.V."/>
            <person name="Mortensen U.H."/>
            <person name="Baker S.E."/>
            <person name="Andersen M.R."/>
        </authorList>
    </citation>
    <scope>NUCLEOTIDE SEQUENCE [LARGE SCALE GENOMIC DNA]</scope>
    <source>
        <strain evidence="3 4">ATCC 13157</strain>
    </source>
</reference>
<dbReference type="InterPro" id="IPR036188">
    <property type="entry name" value="FAD/NAD-bd_sf"/>
</dbReference>
<proteinExistence type="predicted"/>
<dbReference type="Proteomes" id="UP000254937">
    <property type="component" value="Unassembled WGS sequence"/>
</dbReference>
<dbReference type="InterPro" id="IPR002937">
    <property type="entry name" value="Amino_oxidase"/>
</dbReference>